<feature type="compositionally biased region" description="Gly residues" evidence="1">
    <location>
        <begin position="132"/>
        <end position="142"/>
    </location>
</feature>
<evidence type="ECO:0000256" key="1">
    <source>
        <dbReference type="SAM" id="MobiDB-lite"/>
    </source>
</evidence>
<evidence type="ECO:0000313" key="2">
    <source>
        <dbReference type="EMBL" id="KAK7446020.1"/>
    </source>
</evidence>
<protein>
    <recommendedName>
        <fullName evidence="4">Prolactin receptor</fullName>
    </recommendedName>
</protein>
<name>A0ABR1J2D8_9AGAR</name>
<organism evidence="2 3">
    <name type="scientific">Marasmiellus scandens</name>
    <dbReference type="NCBI Taxonomy" id="2682957"/>
    <lineage>
        <taxon>Eukaryota</taxon>
        <taxon>Fungi</taxon>
        <taxon>Dikarya</taxon>
        <taxon>Basidiomycota</taxon>
        <taxon>Agaricomycotina</taxon>
        <taxon>Agaricomycetes</taxon>
        <taxon>Agaricomycetidae</taxon>
        <taxon>Agaricales</taxon>
        <taxon>Marasmiineae</taxon>
        <taxon>Omphalotaceae</taxon>
        <taxon>Marasmiellus</taxon>
    </lineage>
</organism>
<evidence type="ECO:0008006" key="4">
    <source>
        <dbReference type="Google" id="ProtNLM"/>
    </source>
</evidence>
<proteinExistence type="predicted"/>
<reference evidence="2 3" key="1">
    <citation type="submission" date="2024-01" db="EMBL/GenBank/DDBJ databases">
        <title>A draft genome for the cacao thread blight pathogen Marasmiellus scandens.</title>
        <authorList>
            <person name="Baruah I.K."/>
            <person name="Leung J."/>
            <person name="Bukari Y."/>
            <person name="Amoako-Attah I."/>
            <person name="Meinhardt L.W."/>
            <person name="Bailey B.A."/>
            <person name="Cohen S.P."/>
        </authorList>
    </citation>
    <scope>NUCLEOTIDE SEQUENCE [LARGE SCALE GENOMIC DNA]</scope>
    <source>
        <strain evidence="2 3">GH-19</strain>
    </source>
</reference>
<evidence type="ECO:0000313" key="3">
    <source>
        <dbReference type="Proteomes" id="UP001498398"/>
    </source>
</evidence>
<feature type="compositionally biased region" description="Low complexity" evidence="1">
    <location>
        <begin position="118"/>
        <end position="131"/>
    </location>
</feature>
<accession>A0ABR1J2D8</accession>
<gene>
    <name evidence="2" type="ORF">VKT23_014643</name>
</gene>
<feature type="region of interest" description="Disordered" evidence="1">
    <location>
        <begin position="59"/>
        <end position="142"/>
    </location>
</feature>
<comment type="caution">
    <text evidence="2">The sequence shown here is derived from an EMBL/GenBank/DDBJ whole genome shotgun (WGS) entry which is preliminary data.</text>
</comment>
<dbReference type="EMBL" id="JBANRG010000045">
    <property type="protein sequence ID" value="KAK7446020.1"/>
    <property type="molecule type" value="Genomic_DNA"/>
</dbReference>
<sequence>MQGHYKDDIGLVIRWEVSTACQRLAVLLVPWLEKEHSPHPLSPPHRNHLLVGAENDKELSLSPKDSSHSLVSSENTVDCLGGQDGKTDIPKQSLGKHKRVEQAPKPQCLFSKMEWSEGKIASTSYSSSSGKRSGGGPGKFGP</sequence>
<keyword evidence="3" id="KW-1185">Reference proteome</keyword>
<dbReference type="Proteomes" id="UP001498398">
    <property type="component" value="Unassembled WGS sequence"/>
</dbReference>